<dbReference type="EMBL" id="JABZGW010000132">
    <property type="protein sequence ID" value="MBF4807794.1"/>
    <property type="molecule type" value="Genomic_DNA"/>
</dbReference>
<keyword evidence="2" id="KW-0677">Repeat</keyword>
<protein>
    <submittedName>
        <fullName evidence="7">DnaJ domain-containing protein</fullName>
    </submittedName>
</protein>
<dbReference type="CDD" id="cd06257">
    <property type="entry name" value="DnaJ"/>
    <property type="match status" value="1"/>
</dbReference>
<dbReference type="SUPFAM" id="SSF49493">
    <property type="entry name" value="HSP40/DnaJ peptide-binding domain"/>
    <property type="match status" value="2"/>
</dbReference>
<evidence type="ECO:0000256" key="4">
    <source>
        <dbReference type="ARBA" id="ARBA00022833"/>
    </source>
</evidence>
<evidence type="ECO:0000256" key="1">
    <source>
        <dbReference type="ARBA" id="ARBA00022723"/>
    </source>
</evidence>
<proteinExistence type="predicted"/>
<dbReference type="GO" id="GO:0051082">
    <property type="term" value="F:unfolded protein binding"/>
    <property type="evidence" value="ECO:0007669"/>
    <property type="project" value="InterPro"/>
</dbReference>
<name>A0A930W230_9ACTN</name>
<dbReference type="SUPFAM" id="SSF46565">
    <property type="entry name" value="Chaperone J-domain"/>
    <property type="match status" value="1"/>
</dbReference>
<comment type="caution">
    <text evidence="7">The sequence shown here is derived from an EMBL/GenBank/DDBJ whole genome shotgun (WGS) entry which is preliminary data.</text>
</comment>
<dbReference type="AlphaFoldDB" id="A0A930W230"/>
<evidence type="ECO:0000313" key="8">
    <source>
        <dbReference type="Proteomes" id="UP000698335"/>
    </source>
</evidence>
<dbReference type="Gene3D" id="1.10.287.110">
    <property type="entry name" value="DnaJ domain"/>
    <property type="match status" value="1"/>
</dbReference>
<keyword evidence="3" id="KW-0863">Zinc-finger</keyword>
<dbReference type="GO" id="GO:0008270">
    <property type="term" value="F:zinc ion binding"/>
    <property type="evidence" value="ECO:0007669"/>
    <property type="project" value="UniProtKB-KW"/>
</dbReference>
<keyword evidence="5" id="KW-0143">Chaperone</keyword>
<sequence>MAGKKTFYDVLGVKRDASKSDIQKAFRKLAAKYHPDAGGDENKFKEISEAYNTLSDESKRKEYDQMLMFGGIPGSGFGGRGTQGGYTYTTNVDGADFADIFGGMGGMGGFDFSSIFGGGRAAANRPSAGGDLTMSVEVSFDEALKGTSRKATYRIPSTGDEQTLTIKIPAGAYDGMKLRYKKRGEYGINGGQRGNLVVSIKVDPHPVFKRDGADVRMELPISMYEAALGATVEVPTPDGTTVRLKVPAGTQNGKTFRFRELGAPRVKNPDSRGALYVSVDVKVPTRLTKKEREALESLKDDDARSYRKDV</sequence>
<dbReference type="GO" id="GO:0005737">
    <property type="term" value="C:cytoplasm"/>
    <property type="evidence" value="ECO:0007669"/>
    <property type="project" value="TreeGrafter"/>
</dbReference>
<dbReference type="PROSITE" id="PS50076">
    <property type="entry name" value="DNAJ_2"/>
    <property type="match status" value="1"/>
</dbReference>
<dbReference type="CDD" id="cd10747">
    <property type="entry name" value="DnaJ_C"/>
    <property type="match status" value="1"/>
</dbReference>
<gene>
    <name evidence="7" type="ORF">HXK26_03770</name>
</gene>
<evidence type="ECO:0000259" key="6">
    <source>
        <dbReference type="PROSITE" id="PS50076"/>
    </source>
</evidence>
<dbReference type="InterPro" id="IPR036869">
    <property type="entry name" value="J_dom_sf"/>
</dbReference>
<dbReference type="GO" id="GO:0042026">
    <property type="term" value="P:protein refolding"/>
    <property type="evidence" value="ECO:0007669"/>
    <property type="project" value="TreeGrafter"/>
</dbReference>
<dbReference type="Proteomes" id="UP000698335">
    <property type="component" value="Unassembled WGS sequence"/>
</dbReference>
<dbReference type="Pfam" id="PF00226">
    <property type="entry name" value="DnaJ"/>
    <property type="match status" value="1"/>
</dbReference>
<dbReference type="RefSeq" id="WP_070699257.1">
    <property type="nucleotide sequence ID" value="NZ_CBDELS010000089.1"/>
</dbReference>
<dbReference type="PANTHER" id="PTHR43096">
    <property type="entry name" value="DNAJ HOMOLOG 1, MITOCHONDRIAL-RELATED"/>
    <property type="match status" value="1"/>
</dbReference>
<dbReference type="PROSITE" id="PS00636">
    <property type="entry name" value="DNAJ_1"/>
    <property type="match status" value="1"/>
</dbReference>
<evidence type="ECO:0000313" key="7">
    <source>
        <dbReference type="EMBL" id="MBF4807794.1"/>
    </source>
</evidence>
<evidence type="ECO:0000256" key="2">
    <source>
        <dbReference type="ARBA" id="ARBA00022737"/>
    </source>
</evidence>
<keyword evidence="4" id="KW-0862">Zinc</keyword>
<feature type="domain" description="J" evidence="6">
    <location>
        <begin position="6"/>
        <end position="67"/>
    </location>
</feature>
<dbReference type="Gene3D" id="2.60.260.20">
    <property type="entry name" value="Urease metallochaperone UreE, N-terminal domain"/>
    <property type="match status" value="2"/>
</dbReference>
<keyword evidence="1" id="KW-0479">Metal-binding</keyword>
<dbReference type="PANTHER" id="PTHR43096:SF52">
    <property type="entry name" value="DNAJ HOMOLOG 1, MITOCHONDRIAL-RELATED"/>
    <property type="match status" value="1"/>
</dbReference>
<dbReference type="FunFam" id="2.60.260.20:FF:000005">
    <property type="entry name" value="Chaperone protein dnaJ 1, mitochondrial"/>
    <property type="match status" value="1"/>
</dbReference>
<dbReference type="Pfam" id="PF01556">
    <property type="entry name" value="DnaJ_C"/>
    <property type="match status" value="1"/>
</dbReference>
<dbReference type="InterPro" id="IPR002939">
    <property type="entry name" value="DnaJ_C"/>
</dbReference>
<reference evidence="7" key="1">
    <citation type="submission" date="2020-04" db="EMBL/GenBank/DDBJ databases">
        <title>Deep metagenomics examines the oral microbiome during advanced dental caries in children, revealing novel taxa and co-occurrences with host molecules.</title>
        <authorList>
            <person name="Baker J.L."/>
            <person name="Morton J.T."/>
            <person name="Dinis M."/>
            <person name="Alvarez R."/>
            <person name="Tran N.C."/>
            <person name="Knight R."/>
            <person name="Edlund A."/>
        </authorList>
    </citation>
    <scope>NUCLEOTIDE SEQUENCE</scope>
    <source>
        <strain evidence="7">JCVI_38_bin.5</strain>
    </source>
</reference>
<dbReference type="InterPro" id="IPR018253">
    <property type="entry name" value="DnaJ_domain_CS"/>
</dbReference>
<accession>A0A930W230</accession>
<dbReference type="InterPro" id="IPR008971">
    <property type="entry name" value="HSP40/DnaJ_pept-bd"/>
</dbReference>
<evidence type="ECO:0000256" key="5">
    <source>
        <dbReference type="ARBA" id="ARBA00023186"/>
    </source>
</evidence>
<organism evidence="7 8">
    <name type="scientific">Lancefieldella rimae</name>
    <dbReference type="NCBI Taxonomy" id="1383"/>
    <lineage>
        <taxon>Bacteria</taxon>
        <taxon>Bacillati</taxon>
        <taxon>Actinomycetota</taxon>
        <taxon>Coriobacteriia</taxon>
        <taxon>Coriobacteriales</taxon>
        <taxon>Atopobiaceae</taxon>
        <taxon>Lancefieldella</taxon>
    </lineage>
</organism>
<dbReference type="SMART" id="SM00271">
    <property type="entry name" value="DnaJ"/>
    <property type="match status" value="1"/>
</dbReference>
<dbReference type="InterPro" id="IPR001623">
    <property type="entry name" value="DnaJ_domain"/>
</dbReference>
<dbReference type="PRINTS" id="PR00625">
    <property type="entry name" value="JDOMAIN"/>
</dbReference>
<evidence type="ECO:0000256" key="3">
    <source>
        <dbReference type="ARBA" id="ARBA00022771"/>
    </source>
</evidence>